<evidence type="ECO:0000313" key="3">
    <source>
        <dbReference type="Proteomes" id="UP000039865"/>
    </source>
</evidence>
<organism evidence="2 3">
    <name type="scientific">Stylonychia lemnae</name>
    <name type="common">Ciliate</name>
    <dbReference type="NCBI Taxonomy" id="5949"/>
    <lineage>
        <taxon>Eukaryota</taxon>
        <taxon>Sar</taxon>
        <taxon>Alveolata</taxon>
        <taxon>Ciliophora</taxon>
        <taxon>Intramacronucleata</taxon>
        <taxon>Spirotrichea</taxon>
        <taxon>Stichotrichia</taxon>
        <taxon>Sporadotrichida</taxon>
        <taxon>Oxytrichidae</taxon>
        <taxon>Stylonychinae</taxon>
        <taxon>Stylonychia</taxon>
    </lineage>
</organism>
<feature type="compositionally biased region" description="Basic and acidic residues" evidence="1">
    <location>
        <begin position="857"/>
        <end position="886"/>
    </location>
</feature>
<protein>
    <submittedName>
        <fullName evidence="2">Uncharacterized protein</fullName>
    </submittedName>
</protein>
<name>A0A078AR15_STYLE</name>
<feature type="region of interest" description="Disordered" evidence="1">
    <location>
        <begin position="792"/>
        <end position="829"/>
    </location>
</feature>
<feature type="region of interest" description="Disordered" evidence="1">
    <location>
        <begin position="551"/>
        <end position="576"/>
    </location>
</feature>
<sequence>MWSKFENGMLANLYVFALLREQEPAVCAQQWEGQSDIVPRLSPPHQRDFEIQGSQFYFQKAKLEEAIRLQKQKEQSQKNTRYSCGNSIGKSNEIIHTPFDNCQIIITATDDRLSEITTQQTCDNSRNISQQVSHLPSSSSNEVTVLHNQPSRTSIKPKVTPQSYGKYKENYKNYISMQHKLGSSGSSSVNLQKRDSDVFETSKRMSYNKNHQYGNTHQLLGDKTNNNKVSGEKVTSSTTMIKCIKSSNQKSQSKFDTISNNPNKIYNDTSKIISSYKIQQSLPSEATIKKNIISRQNSSQYIKQQSVQKSQLNKSNSNQKKPAILVSEIHSESNTLQVFSSVNNTTTAINNNSSAKKSDPKIQKGQTQSAYQSVQPQSNQNHLMNLPPPTHPQHQKQQIQLTQAQIKHNQTLTSIYGAQKSAPKTPVKTQDNAQVQITAPNTNGTTTPQQNNRLTFSASHHQNCAQSFVTLETQQIGNAKISSQNNMSHYKKAVTTKPTDKPNCSRQCNNVQQSNIIGSHSKTNLHQEYQKRTVLLDKEKEHVQKQYQTLKKYERDSKSRKNNRSNYNSTQKDITVQDVEQQKNQKLKQQISGLYNFNLSRCQNLNHAQSNLTTAKKSRKTLQSAMQSDKKGKQLASIPITQDSNLLKEQYSQKDIWDNIVNNHEDMALQSLTLNAANQSGRNLLKQFKTIDTNGIDDIETSPQTTRNQKQNFFLRPPTCFLKKSTIEHSTPDSKFNILDPINEDSRKMYTVKPQSSRKQYQVEDYYYDKDMKNGFIEHNQDTISNRTNALRDSYMSPSKPPNGSSHQNSFQMSTISKNQRKNAQFQARKYQEKSAFLVKKSTKDLTIPSEFNFNTERRAQERSVSKNGRKSRDDLDSAQRRDKYNNRYSNYGGIDEEADQKEQSSLLDRLIREYDLEEVFKQAKSQLDKKNQQNYEDISSTSGQMGFFACFSP</sequence>
<accession>A0A078AR15</accession>
<evidence type="ECO:0000256" key="1">
    <source>
        <dbReference type="SAM" id="MobiDB-lite"/>
    </source>
</evidence>
<gene>
    <name evidence="2" type="primary">Contig1208.g1308</name>
    <name evidence="2" type="ORF">STYLEM_12740</name>
</gene>
<dbReference type="InParanoid" id="A0A078AR15"/>
<dbReference type="Proteomes" id="UP000039865">
    <property type="component" value="Unassembled WGS sequence"/>
</dbReference>
<dbReference type="AlphaFoldDB" id="A0A078AR15"/>
<dbReference type="EMBL" id="CCKQ01012089">
    <property type="protein sequence ID" value="CDW83692.1"/>
    <property type="molecule type" value="Genomic_DNA"/>
</dbReference>
<feature type="region of interest" description="Disordered" evidence="1">
    <location>
        <begin position="857"/>
        <end position="901"/>
    </location>
</feature>
<dbReference type="OrthoDB" id="10690538at2759"/>
<feature type="region of interest" description="Disordered" evidence="1">
    <location>
        <begin position="350"/>
        <end position="396"/>
    </location>
</feature>
<feature type="compositionally biased region" description="Polar residues" evidence="1">
    <location>
        <begin position="364"/>
        <end position="383"/>
    </location>
</feature>
<evidence type="ECO:0000313" key="2">
    <source>
        <dbReference type="EMBL" id="CDW83692.1"/>
    </source>
</evidence>
<reference evidence="2 3" key="1">
    <citation type="submission" date="2014-06" db="EMBL/GenBank/DDBJ databases">
        <authorList>
            <person name="Swart Estienne"/>
        </authorList>
    </citation>
    <scope>NUCLEOTIDE SEQUENCE [LARGE SCALE GENOMIC DNA]</scope>
    <source>
        <strain evidence="2 3">130c</strain>
    </source>
</reference>
<keyword evidence="3" id="KW-1185">Reference proteome</keyword>
<feature type="compositionally biased region" description="Polar residues" evidence="1">
    <location>
        <begin position="802"/>
        <end position="826"/>
    </location>
</feature>
<proteinExistence type="predicted"/>